<evidence type="ECO:0000313" key="4">
    <source>
        <dbReference type="Proteomes" id="UP001596364"/>
    </source>
</evidence>
<dbReference type="Gene3D" id="3.40.50.1820">
    <property type="entry name" value="alpha/beta hydrolase"/>
    <property type="match status" value="1"/>
</dbReference>
<accession>A0ABW1XL45</accession>
<evidence type="ECO:0000259" key="2">
    <source>
        <dbReference type="Pfam" id="PF01738"/>
    </source>
</evidence>
<dbReference type="RefSeq" id="WP_131257211.1">
    <property type="nucleotide sequence ID" value="NZ_JBHSUS010000001.1"/>
</dbReference>
<organism evidence="3 4">
    <name type="scientific">Pseudobowmanella zhangzhouensis</name>
    <dbReference type="NCBI Taxonomy" id="1537679"/>
    <lineage>
        <taxon>Bacteria</taxon>
        <taxon>Pseudomonadati</taxon>
        <taxon>Pseudomonadota</taxon>
        <taxon>Gammaproteobacteria</taxon>
        <taxon>Alteromonadales</taxon>
        <taxon>Alteromonadaceae</taxon>
    </lineage>
</organism>
<dbReference type="PANTHER" id="PTHR22946:SF0">
    <property type="entry name" value="DIENELACTONE HYDROLASE DOMAIN-CONTAINING PROTEIN"/>
    <property type="match status" value="1"/>
</dbReference>
<dbReference type="Pfam" id="PF01738">
    <property type="entry name" value="DLH"/>
    <property type="match status" value="1"/>
</dbReference>
<sequence>MKSTFIRIIALLSMAIATSISAKIVERELTLPNQLGSAVMYSPENNDAISTGVIVVHEWWGLNDYARNRAKMLAEAGHVAIAVDMYGDGQIATHPEDAMAFMQQAFANADKMTARFNAAKGFLISKGMVNPDKIYAIGYCFGGAVVLNQARLGNNLAGVASFHGSLGTQAPAKSGDIKARLLVATGGSDPMVPADQVSAFVQEMASAGVQFELLNYPDAKHSFTNPGSTEVGKKFNMPLEYNQQADEASWQALMDFIK</sequence>
<dbReference type="InterPro" id="IPR029058">
    <property type="entry name" value="AB_hydrolase_fold"/>
</dbReference>
<keyword evidence="3" id="KW-0378">Hydrolase</keyword>
<feature type="chain" id="PRO_5045260473" evidence="1">
    <location>
        <begin position="23"/>
        <end position="258"/>
    </location>
</feature>
<dbReference type="EC" id="3.1.-.-" evidence="3"/>
<dbReference type="GO" id="GO:0016787">
    <property type="term" value="F:hydrolase activity"/>
    <property type="evidence" value="ECO:0007669"/>
    <property type="project" value="UniProtKB-KW"/>
</dbReference>
<evidence type="ECO:0000313" key="3">
    <source>
        <dbReference type="EMBL" id="MFC6439505.1"/>
    </source>
</evidence>
<keyword evidence="4" id="KW-1185">Reference proteome</keyword>
<name>A0ABW1XL45_9ALTE</name>
<dbReference type="InterPro" id="IPR050261">
    <property type="entry name" value="FrsA_esterase"/>
</dbReference>
<proteinExistence type="predicted"/>
<reference evidence="4" key="1">
    <citation type="journal article" date="2019" name="Int. J. Syst. Evol. Microbiol.">
        <title>The Global Catalogue of Microorganisms (GCM) 10K type strain sequencing project: providing services to taxonomists for standard genome sequencing and annotation.</title>
        <authorList>
            <consortium name="The Broad Institute Genomics Platform"/>
            <consortium name="The Broad Institute Genome Sequencing Center for Infectious Disease"/>
            <person name="Wu L."/>
            <person name="Ma J."/>
        </authorList>
    </citation>
    <scope>NUCLEOTIDE SEQUENCE [LARGE SCALE GENOMIC DNA]</scope>
    <source>
        <strain evidence="4">CGMCC 1.16031</strain>
    </source>
</reference>
<dbReference type="InterPro" id="IPR002925">
    <property type="entry name" value="Dienelactn_hydro"/>
</dbReference>
<dbReference type="EMBL" id="JBHSUS010000001">
    <property type="protein sequence ID" value="MFC6439505.1"/>
    <property type="molecule type" value="Genomic_DNA"/>
</dbReference>
<keyword evidence="1" id="KW-0732">Signal</keyword>
<dbReference type="SUPFAM" id="SSF53474">
    <property type="entry name" value="alpha/beta-Hydrolases"/>
    <property type="match status" value="1"/>
</dbReference>
<comment type="caution">
    <text evidence="3">The sequence shown here is derived from an EMBL/GenBank/DDBJ whole genome shotgun (WGS) entry which is preliminary data.</text>
</comment>
<dbReference type="PANTHER" id="PTHR22946">
    <property type="entry name" value="DIENELACTONE HYDROLASE DOMAIN-CONTAINING PROTEIN-RELATED"/>
    <property type="match status" value="1"/>
</dbReference>
<dbReference type="Proteomes" id="UP001596364">
    <property type="component" value="Unassembled WGS sequence"/>
</dbReference>
<feature type="signal peptide" evidence="1">
    <location>
        <begin position="1"/>
        <end position="22"/>
    </location>
</feature>
<evidence type="ECO:0000256" key="1">
    <source>
        <dbReference type="SAM" id="SignalP"/>
    </source>
</evidence>
<feature type="domain" description="Dienelactone hydrolase" evidence="2">
    <location>
        <begin position="38"/>
        <end position="258"/>
    </location>
</feature>
<gene>
    <name evidence="3" type="ORF">ACFP85_04995</name>
</gene>
<protein>
    <submittedName>
        <fullName evidence="3">Dienelactone hydrolase family protein</fullName>
        <ecNumber evidence="3">3.1.-.-</ecNumber>
    </submittedName>
</protein>